<comment type="caution">
    <text evidence="1">The sequence shown here is derived from an EMBL/GenBank/DDBJ whole genome shotgun (WGS) entry which is preliminary data.</text>
</comment>
<evidence type="ECO:0000313" key="1">
    <source>
        <dbReference type="EMBL" id="KKN47756.1"/>
    </source>
</evidence>
<name>A0A0F9TFE1_9ZZZZ</name>
<accession>A0A0F9TFE1</accession>
<protein>
    <submittedName>
        <fullName evidence="1">Uncharacterized protein</fullName>
    </submittedName>
</protein>
<dbReference type="AlphaFoldDB" id="A0A0F9TFE1"/>
<organism evidence="1">
    <name type="scientific">marine sediment metagenome</name>
    <dbReference type="NCBI Taxonomy" id="412755"/>
    <lineage>
        <taxon>unclassified sequences</taxon>
        <taxon>metagenomes</taxon>
        <taxon>ecological metagenomes</taxon>
    </lineage>
</organism>
<proteinExistence type="predicted"/>
<gene>
    <name evidence="1" type="ORF">LCGC14_0659900</name>
</gene>
<reference evidence="1" key="1">
    <citation type="journal article" date="2015" name="Nature">
        <title>Complex archaea that bridge the gap between prokaryotes and eukaryotes.</title>
        <authorList>
            <person name="Spang A."/>
            <person name="Saw J.H."/>
            <person name="Jorgensen S.L."/>
            <person name="Zaremba-Niedzwiedzka K."/>
            <person name="Martijn J."/>
            <person name="Lind A.E."/>
            <person name="van Eijk R."/>
            <person name="Schleper C."/>
            <person name="Guy L."/>
            <person name="Ettema T.J."/>
        </authorList>
    </citation>
    <scope>NUCLEOTIDE SEQUENCE</scope>
</reference>
<dbReference type="EMBL" id="LAZR01001259">
    <property type="protein sequence ID" value="KKN47756.1"/>
    <property type="molecule type" value="Genomic_DNA"/>
</dbReference>
<sequence length="84" mass="9606">MNRRSFLQALALSPIAPVLLCAKEKVLLESGLWMTREDYDHAGEPYESIECTLSCFDPEYNRTRLTVYGMDDDGNFGEIETRLV</sequence>